<feature type="domain" description="Barstar (barnase inhibitor)" evidence="2">
    <location>
        <begin position="39"/>
        <end position="130"/>
    </location>
</feature>
<dbReference type="RefSeq" id="WP_120058539.1">
    <property type="nucleotide sequence ID" value="NZ_QYRP01000002.1"/>
</dbReference>
<comment type="similarity">
    <text evidence="1">Belongs to the barstar family.</text>
</comment>
<keyword evidence="4" id="KW-1185">Reference proteome</keyword>
<dbReference type="Proteomes" id="UP000276542">
    <property type="component" value="Unassembled WGS sequence"/>
</dbReference>
<proteinExistence type="inferred from homology"/>
<dbReference type="SUPFAM" id="SSF52038">
    <property type="entry name" value="Barstar-related"/>
    <property type="match status" value="1"/>
</dbReference>
<gene>
    <name evidence="3" type="ORF">D4739_00130</name>
</gene>
<name>A0A3A5H4H9_9ACTN</name>
<dbReference type="Gene3D" id="3.30.370.10">
    <property type="entry name" value="Barstar-like"/>
    <property type="match status" value="1"/>
</dbReference>
<dbReference type="InterPro" id="IPR035905">
    <property type="entry name" value="Barstar-like_sf"/>
</dbReference>
<comment type="caution">
    <text evidence="3">The sequence shown here is derived from an EMBL/GenBank/DDBJ whole genome shotgun (WGS) entry which is preliminary data.</text>
</comment>
<dbReference type="InterPro" id="IPR000468">
    <property type="entry name" value="Barstar"/>
</dbReference>
<dbReference type="EMBL" id="QYRP01000002">
    <property type="protein sequence ID" value="RJS44801.1"/>
    <property type="molecule type" value="Genomic_DNA"/>
</dbReference>
<dbReference type="AlphaFoldDB" id="A0A3A5H4H9"/>
<organism evidence="3 4">
    <name type="scientific">Nocardioides cavernaquae</name>
    <dbReference type="NCBI Taxonomy" id="2321396"/>
    <lineage>
        <taxon>Bacteria</taxon>
        <taxon>Bacillati</taxon>
        <taxon>Actinomycetota</taxon>
        <taxon>Actinomycetes</taxon>
        <taxon>Propionibacteriales</taxon>
        <taxon>Nocardioidaceae</taxon>
        <taxon>Nocardioides</taxon>
    </lineage>
</organism>
<accession>A0A3A5H4H9</accession>
<evidence type="ECO:0000313" key="4">
    <source>
        <dbReference type="Proteomes" id="UP000276542"/>
    </source>
</evidence>
<evidence type="ECO:0000313" key="3">
    <source>
        <dbReference type="EMBL" id="RJS44801.1"/>
    </source>
</evidence>
<protein>
    <recommendedName>
        <fullName evidence="2">Barstar (barnase inhibitor) domain-containing protein</fullName>
    </recommendedName>
</protein>
<sequence length="144" mass="15749">MSGLAALLARRQQPGVFRWHAAFDASDVGHTVEHAGWRFALLDAWPTDSKADFLQRIGEALALPAYYGHNLDALADCLADLPSERVEGTVVLWEGWGPFAHADERGFNLALQVLRERAEAPDEAPFVVLLRGDGPDLQSVSSLD</sequence>
<reference evidence="4" key="1">
    <citation type="submission" date="2018-09" db="EMBL/GenBank/DDBJ databases">
        <authorList>
            <person name="Zhu H."/>
        </authorList>
    </citation>
    <scope>NUCLEOTIDE SEQUENCE [LARGE SCALE GENOMIC DNA]</scope>
    <source>
        <strain evidence="4">K1W22B-1</strain>
    </source>
</reference>
<evidence type="ECO:0000256" key="1">
    <source>
        <dbReference type="ARBA" id="ARBA00006845"/>
    </source>
</evidence>
<evidence type="ECO:0000259" key="2">
    <source>
        <dbReference type="Pfam" id="PF01337"/>
    </source>
</evidence>
<dbReference type="Pfam" id="PF01337">
    <property type="entry name" value="Barstar"/>
    <property type="match status" value="1"/>
</dbReference>
<dbReference type="OrthoDB" id="5184890at2"/>